<keyword evidence="2" id="KW-0540">Nuclease</keyword>
<dbReference type="InterPro" id="IPR008538">
    <property type="entry name" value="Uma2"/>
</dbReference>
<organism evidence="2 3">
    <name type="scientific">Floridaenema aerugineum BLCC-F46</name>
    <dbReference type="NCBI Taxonomy" id="3153654"/>
    <lineage>
        <taxon>Bacteria</taxon>
        <taxon>Bacillati</taxon>
        <taxon>Cyanobacteriota</taxon>
        <taxon>Cyanophyceae</taxon>
        <taxon>Oscillatoriophycideae</taxon>
        <taxon>Aerosakkonematales</taxon>
        <taxon>Aerosakkonemataceae</taxon>
        <taxon>Floridanema</taxon>
        <taxon>Floridanema aerugineum</taxon>
    </lineage>
</organism>
<evidence type="ECO:0000313" key="3">
    <source>
        <dbReference type="Proteomes" id="UP001576774"/>
    </source>
</evidence>
<feature type="domain" description="Putative restriction endonuclease" evidence="1">
    <location>
        <begin position="27"/>
        <end position="190"/>
    </location>
</feature>
<dbReference type="InterPro" id="IPR012296">
    <property type="entry name" value="Nuclease_put_TT1808"/>
</dbReference>
<sequence>MITTKLPTDIWVVASWDKFIQTSENPAYQKAKCYYHNKQMRIETTPVCPDHASNHVIVLFAIILYCIIKGIAVNGLDNCSYQKTGVREAQPDISYYVGERSQLAPTGSTITNLDNVPPPDLAIEIADTSLADDLGQKRLLYEELEVAEYWVVDVQSAQIIAFAIIANNGSRRITRSEILPGLPISLLEEALQRSRDENQAQVGAWLLAQFQQL</sequence>
<name>A0ABV4X4B5_9CYAN</name>
<dbReference type="Proteomes" id="UP001576774">
    <property type="component" value="Unassembled WGS sequence"/>
</dbReference>
<evidence type="ECO:0000313" key="2">
    <source>
        <dbReference type="EMBL" id="MFB2877624.1"/>
    </source>
</evidence>
<protein>
    <submittedName>
        <fullName evidence="2">Uma2 family endonuclease</fullName>
    </submittedName>
</protein>
<dbReference type="Gene3D" id="3.90.1570.10">
    <property type="entry name" value="tt1808, chain A"/>
    <property type="match status" value="1"/>
</dbReference>
<proteinExistence type="predicted"/>
<keyword evidence="2" id="KW-0255">Endonuclease</keyword>
<accession>A0ABV4X4B5</accession>
<dbReference type="PANTHER" id="PTHR35400">
    <property type="entry name" value="SLR1083 PROTEIN"/>
    <property type="match status" value="1"/>
</dbReference>
<dbReference type="Pfam" id="PF05685">
    <property type="entry name" value="Uma2"/>
    <property type="match status" value="1"/>
</dbReference>
<dbReference type="EMBL" id="JBHFNQ010000094">
    <property type="protein sequence ID" value="MFB2877624.1"/>
    <property type="molecule type" value="Genomic_DNA"/>
</dbReference>
<dbReference type="GO" id="GO:0004519">
    <property type="term" value="F:endonuclease activity"/>
    <property type="evidence" value="ECO:0007669"/>
    <property type="project" value="UniProtKB-KW"/>
</dbReference>
<dbReference type="RefSeq" id="WP_413270722.1">
    <property type="nucleotide sequence ID" value="NZ_JBHFNQ010000094.1"/>
</dbReference>
<evidence type="ECO:0000259" key="1">
    <source>
        <dbReference type="Pfam" id="PF05685"/>
    </source>
</evidence>
<dbReference type="SUPFAM" id="SSF52980">
    <property type="entry name" value="Restriction endonuclease-like"/>
    <property type="match status" value="1"/>
</dbReference>
<dbReference type="InterPro" id="IPR011335">
    <property type="entry name" value="Restrct_endonuc-II-like"/>
</dbReference>
<keyword evidence="2" id="KW-0378">Hydrolase</keyword>
<dbReference type="CDD" id="cd06260">
    <property type="entry name" value="DUF820-like"/>
    <property type="match status" value="1"/>
</dbReference>
<dbReference type="PANTHER" id="PTHR35400:SF1">
    <property type="entry name" value="SLR1083 PROTEIN"/>
    <property type="match status" value="1"/>
</dbReference>
<reference evidence="2 3" key="1">
    <citation type="submission" date="2024-09" db="EMBL/GenBank/DDBJ databases">
        <title>Floridaenema gen nov. (Aerosakkonemataceae, Aerosakkonematales ord. nov., Cyanobacteria) from benthic tropical and subtropical fresh waters, with the description of four new species.</title>
        <authorList>
            <person name="Moretto J.A."/>
            <person name="Berthold D.E."/>
            <person name="Lefler F.W."/>
            <person name="Huang I.-S."/>
            <person name="Laughinghouse H. IV."/>
        </authorList>
    </citation>
    <scope>NUCLEOTIDE SEQUENCE [LARGE SCALE GENOMIC DNA]</scope>
    <source>
        <strain evidence="2 3">BLCC-F46</strain>
    </source>
</reference>
<gene>
    <name evidence="2" type="ORF">ACE1CC_12290</name>
</gene>
<keyword evidence="3" id="KW-1185">Reference proteome</keyword>
<comment type="caution">
    <text evidence="2">The sequence shown here is derived from an EMBL/GenBank/DDBJ whole genome shotgun (WGS) entry which is preliminary data.</text>
</comment>